<evidence type="ECO:0008006" key="4">
    <source>
        <dbReference type="Google" id="ProtNLM"/>
    </source>
</evidence>
<gene>
    <name evidence="2" type="ORF">ATNIH1004_009259</name>
</gene>
<comment type="caution">
    <text evidence="2">The sequence shown here is derived from an EMBL/GenBank/DDBJ whole genome shotgun (WGS) entry which is preliminary data.</text>
</comment>
<sequence>MSPMITDNPTTPLAIPEPKSMTVDPPRRAEALSPNAHDRWAQGAARFVSIIRRFVENDLPVQMCLPAFPWKSANKVYKVLGVLPDKAEEVALKRMNTICEEMGRVYKPGAELLVISDGLVYNDLLTIPDRDVWAYGEGLRAMAVEKECTHLRFSRLKDLVHMPGLPDPLEEITYVANASNFRRALLNQFEKSDLNVTKEIAEKEDTRLTYYGYTRFLENDLRHIFERGENRSGMKYRKDVKYLAKQMIARGYAFGAAVKHNFPDYLRLSIHQSTGEHKVSISLLPTRTSYTTPWHCSVAFLADGSLISRPKGEFEDDPRYELNKQIRIYNTLYRIPCENLPDLRRAVATTRSGSTPGAVDGSLIITVVEAKSSGLEVA</sequence>
<dbReference type="RefSeq" id="XP_033424409.1">
    <property type="nucleotide sequence ID" value="XM_033573857.1"/>
</dbReference>
<dbReference type="PANTHER" id="PTHR37285">
    <property type="entry name" value="SPORE WALL MATURATION PROTEIN DIT1"/>
    <property type="match status" value="1"/>
</dbReference>
<dbReference type="InterPro" id="IPR007817">
    <property type="entry name" value="Isocyanide_synthase_DIT1"/>
</dbReference>
<evidence type="ECO:0000313" key="2">
    <source>
        <dbReference type="EMBL" id="KAA8645048.1"/>
    </source>
</evidence>
<name>A0A5M9MDL7_9EURO</name>
<dbReference type="Pfam" id="PF05141">
    <property type="entry name" value="DIT1_PvcA"/>
    <property type="match status" value="1"/>
</dbReference>
<feature type="region of interest" description="Disordered" evidence="1">
    <location>
        <begin position="1"/>
        <end position="26"/>
    </location>
</feature>
<dbReference type="PANTHER" id="PTHR37285:SF5">
    <property type="entry name" value="SPORE WALL MATURATION PROTEIN DIT1"/>
    <property type="match status" value="1"/>
</dbReference>
<reference evidence="2 3" key="1">
    <citation type="submission" date="2019-08" db="EMBL/GenBank/DDBJ databases">
        <title>The genome sequence of a newly discovered highly antifungal drug resistant Aspergillus species, Aspergillus tanneri NIH 1004.</title>
        <authorList>
            <person name="Mounaud S."/>
            <person name="Singh I."/>
            <person name="Joardar V."/>
            <person name="Pakala S."/>
            <person name="Pakala S."/>
            <person name="Venepally P."/>
            <person name="Chung J.K."/>
            <person name="Losada L."/>
            <person name="Nierman W.C."/>
        </authorList>
    </citation>
    <scope>NUCLEOTIDE SEQUENCE [LARGE SCALE GENOMIC DNA]</scope>
    <source>
        <strain evidence="2 3">NIH1004</strain>
    </source>
</reference>
<dbReference type="Proteomes" id="UP000324241">
    <property type="component" value="Unassembled WGS sequence"/>
</dbReference>
<proteinExistence type="predicted"/>
<dbReference type="OrthoDB" id="429813at2759"/>
<dbReference type="VEuPathDB" id="FungiDB:EYZ11_011643"/>
<protein>
    <recommendedName>
        <fullName evidence="4">TauD/TfdA-like domain-containing protein</fullName>
    </recommendedName>
</protein>
<evidence type="ECO:0000256" key="1">
    <source>
        <dbReference type="SAM" id="MobiDB-lite"/>
    </source>
</evidence>
<organism evidence="2 3">
    <name type="scientific">Aspergillus tanneri</name>
    <dbReference type="NCBI Taxonomy" id="1220188"/>
    <lineage>
        <taxon>Eukaryota</taxon>
        <taxon>Fungi</taxon>
        <taxon>Dikarya</taxon>
        <taxon>Ascomycota</taxon>
        <taxon>Pezizomycotina</taxon>
        <taxon>Eurotiomycetes</taxon>
        <taxon>Eurotiomycetidae</taxon>
        <taxon>Eurotiales</taxon>
        <taxon>Aspergillaceae</taxon>
        <taxon>Aspergillus</taxon>
        <taxon>Aspergillus subgen. Circumdati</taxon>
    </lineage>
</organism>
<dbReference type="AlphaFoldDB" id="A0A5M9MDL7"/>
<dbReference type="EMBL" id="QUQM01000006">
    <property type="protein sequence ID" value="KAA8645048.1"/>
    <property type="molecule type" value="Genomic_DNA"/>
</dbReference>
<feature type="compositionally biased region" description="Polar residues" evidence="1">
    <location>
        <begin position="1"/>
        <end position="11"/>
    </location>
</feature>
<evidence type="ECO:0000313" key="3">
    <source>
        <dbReference type="Proteomes" id="UP000324241"/>
    </source>
</evidence>
<accession>A0A5M9MDL7</accession>
<dbReference type="GeneID" id="54331961"/>